<dbReference type="Proteomes" id="UP000886998">
    <property type="component" value="Unassembled WGS sequence"/>
</dbReference>
<proteinExistence type="predicted"/>
<protein>
    <submittedName>
        <fullName evidence="1">Uncharacterized protein</fullName>
    </submittedName>
</protein>
<organism evidence="1 2">
    <name type="scientific">Trichonephila inaurata madagascariensis</name>
    <dbReference type="NCBI Taxonomy" id="2747483"/>
    <lineage>
        <taxon>Eukaryota</taxon>
        <taxon>Metazoa</taxon>
        <taxon>Ecdysozoa</taxon>
        <taxon>Arthropoda</taxon>
        <taxon>Chelicerata</taxon>
        <taxon>Arachnida</taxon>
        <taxon>Araneae</taxon>
        <taxon>Araneomorphae</taxon>
        <taxon>Entelegynae</taxon>
        <taxon>Araneoidea</taxon>
        <taxon>Nephilidae</taxon>
        <taxon>Trichonephila</taxon>
        <taxon>Trichonephila inaurata</taxon>
    </lineage>
</organism>
<reference evidence="1" key="1">
    <citation type="submission" date="2020-08" db="EMBL/GenBank/DDBJ databases">
        <title>Multicomponent nature underlies the extraordinary mechanical properties of spider dragline silk.</title>
        <authorList>
            <person name="Kono N."/>
            <person name="Nakamura H."/>
            <person name="Mori M."/>
            <person name="Yoshida Y."/>
            <person name="Ohtoshi R."/>
            <person name="Malay A.D."/>
            <person name="Moran D.A.P."/>
            <person name="Tomita M."/>
            <person name="Numata K."/>
            <person name="Arakawa K."/>
        </authorList>
    </citation>
    <scope>NUCLEOTIDE SEQUENCE</scope>
</reference>
<accession>A0A8X6X694</accession>
<sequence length="85" mass="9899">MGSEVWTKTYGSSSGVRLQKWNWSRRSSYGHVDGVIKVVLNGNWMQGFKRYKMSYINQRSLSEMALLIGDPWVRNVRGTRRNLNC</sequence>
<keyword evidence="2" id="KW-1185">Reference proteome</keyword>
<evidence type="ECO:0000313" key="1">
    <source>
        <dbReference type="EMBL" id="GFY47668.1"/>
    </source>
</evidence>
<gene>
    <name evidence="1" type="ORF">TNIN_491711</name>
</gene>
<dbReference type="AlphaFoldDB" id="A0A8X6X694"/>
<name>A0A8X6X694_9ARAC</name>
<dbReference type="EMBL" id="BMAV01006051">
    <property type="protein sequence ID" value="GFY47668.1"/>
    <property type="molecule type" value="Genomic_DNA"/>
</dbReference>
<comment type="caution">
    <text evidence="1">The sequence shown here is derived from an EMBL/GenBank/DDBJ whole genome shotgun (WGS) entry which is preliminary data.</text>
</comment>
<evidence type="ECO:0000313" key="2">
    <source>
        <dbReference type="Proteomes" id="UP000886998"/>
    </source>
</evidence>